<gene>
    <name evidence="2" type="ORF">NIES2135_21040</name>
</gene>
<sequence length="341" mass="37284">MATLKDLRTQAKARKIKGYSRMNKPQLMSALGVSEKTARPKGDARARSTAQRSGVAKTYAADKLSAKLAGGDAEKAAAVKKEVLKRVSKNLRAAEKVKGDKLTPQEKRAAAAKAIRQVADEQRKASGKNIPLTQGMSPEQREKEKKQFLAQMKRQQTIAQKKADRPNLTAVDGGKSAKKDNDRGLPKHSEKKETASTESKEAKQLKAIDGGGKGKSTKADRRVRKAEMKLDSSLAEGKRITEGMDAAIGRLEKQAEGKGIGKSGSDRNLNAMLDRLKTKDPKGYKIAERIMMGHRDTRNPRVRAMRQEGLSYDDILTSLLAPHAVTNNVVPIGKSKRKPKD</sequence>
<proteinExistence type="predicted"/>
<keyword evidence="3" id="KW-1185">Reference proteome</keyword>
<name>A0A1Z4JEW1_LEPBY</name>
<feature type="compositionally biased region" description="Basic and acidic residues" evidence="1">
    <location>
        <begin position="217"/>
        <end position="237"/>
    </location>
</feature>
<accession>A0A1Z4JEW1</accession>
<feature type="region of interest" description="Disordered" evidence="1">
    <location>
        <begin position="32"/>
        <end position="57"/>
    </location>
</feature>
<feature type="region of interest" description="Disordered" evidence="1">
    <location>
        <begin position="96"/>
        <end position="237"/>
    </location>
</feature>
<organism evidence="2 3">
    <name type="scientific">Leptolyngbya boryana NIES-2135</name>
    <dbReference type="NCBI Taxonomy" id="1973484"/>
    <lineage>
        <taxon>Bacteria</taxon>
        <taxon>Bacillati</taxon>
        <taxon>Cyanobacteriota</taxon>
        <taxon>Cyanophyceae</taxon>
        <taxon>Leptolyngbyales</taxon>
        <taxon>Leptolyngbyaceae</taxon>
        <taxon>Leptolyngbya group</taxon>
        <taxon>Leptolyngbya</taxon>
    </lineage>
</organism>
<feature type="compositionally biased region" description="Basic and acidic residues" evidence="1">
    <location>
        <begin position="96"/>
        <end position="109"/>
    </location>
</feature>
<protein>
    <submittedName>
        <fullName evidence="2">Uncharacterized protein</fullName>
    </submittedName>
</protein>
<feature type="compositionally biased region" description="Basic and acidic residues" evidence="1">
    <location>
        <begin position="36"/>
        <end position="46"/>
    </location>
</feature>
<dbReference type="EMBL" id="AP018203">
    <property type="protein sequence ID" value="BAY55281.1"/>
    <property type="molecule type" value="Genomic_DNA"/>
</dbReference>
<dbReference type="Proteomes" id="UP000217895">
    <property type="component" value="Chromosome"/>
</dbReference>
<evidence type="ECO:0000313" key="2">
    <source>
        <dbReference type="EMBL" id="BAY55281.1"/>
    </source>
</evidence>
<feature type="compositionally biased region" description="Basic and acidic residues" evidence="1">
    <location>
        <begin position="175"/>
        <end position="206"/>
    </location>
</feature>
<evidence type="ECO:0000256" key="1">
    <source>
        <dbReference type="SAM" id="MobiDB-lite"/>
    </source>
</evidence>
<reference evidence="2 3" key="1">
    <citation type="submission" date="2017-06" db="EMBL/GenBank/DDBJ databases">
        <title>Genome sequencing of cyanobaciteial culture collection at National Institute for Environmental Studies (NIES).</title>
        <authorList>
            <person name="Hirose Y."/>
            <person name="Shimura Y."/>
            <person name="Fujisawa T."/>
            <person name="Nakamura Y."/>
            <person name="Kawachi M."/>
        </authorList>
    </citation>
    <scope>NUCLEOTIDE SEQUENCE [LARGE SCALE GENOMIC DNA]</scope>
    <source>
        <strain evidence="2 3">NIES-2135</strain>
    </source>
</reference>
<evidence type="ECO:0000313" key="3">
    <source>
        <dbReference type="Proteomes" id="UP000217895"/>
    </source>
</evidence>
<dbReference type="AlphaFoldDB" id="A0A1Z4JEW1"/>